<protein>
    <submittedName>
        <fullName evidence="1">Uncharacterized protein</fullName>
    </submittedName>
</protein>
<evidence type="ECO:0000313" key="2">
    <source>
        <dbReference type="Proteomes" id="UP000594638"/>
    </source>
</evidence>
<evidence type="ECO:0000313" key="1">
    <source>
        <dbReference type="EMBL" id="CAA3001829.1"/>
    </source>
</evidence>
<accession>A0A8S0TB64</accession>
<gene>
    <name evidence="1" type="ORF">OLEA9_A013323</name>
</gene>
<name>A0A8S0TB64_OLEEU</name>
<dbReference type="Gramene" id="OE9A013323T1">
    <property type="protein sequence ID" value="OE9A013323C1"/>
    <property type="gene ID" value="OE9A013323"/>
</dbReference>
<dbReference type="AlphaFoldDB" id="A0A8S0TB64"/>
<comment type="caution">
    <text evidence="1">The sequence shown here is derived from an EMBL/GenBank/DDBJ whole genome shotgun (WGS) entry which is preliminary data.</text>
</comment>
<proteinExistence type="predicted"/>
<dbReference type="EMBL" id="CACTIH010005785">
    <property type="protein sequence ID" value="CAA3001829.1"/>
    <property type="molecule type" value="Genomic_DNA"/>
</dbReference>
<sequence>MLCAGHVRDSSVPQQGCSLISRHFYAVFGTRCVGHVLAAIGTQPDFLAFLGSVWVVEWYVWAVAGMQLDFQAFLGYFWDIVCKPRPRRIRDAARYLGISRQFLGDGVQAMNGMLLDDDRDAARSSGISGKFLGTVCWPLLGLA</sequence>
<reference evidence="1 2" key="1">
    <citation type="submission" date="2019-12" db="EMBL/GenBank/DDBJ databases">
        <authorList>
            <person name="Alioto T."/>
            <person name="Alioto T."/>
            <person name="Gomez Garrido J."/>
        </authorList>
    </citation>
    <scope>NUCLEOTIDE SEQUENCE [LARGE SCALE GENOMIC DNA]</scope>
</reference>
<dbReference type="Proteomes" id="UP000594638">
    <property type="component" value="Unassembled WGS sequence"/>
</dbReference>
<organism evidence="1 2">
    <name type="scientific">Olea europaea subsp. europaea</name>
    <dbReference type="NCBI Taxonomy" id="158383"/>
    <lineage>
        <taxon>Eukaryota</taxon>
        <taxon>Viridiplantae</taxon>
        <taxon>Streptophyta</taxon>
        <taxon>Embryophyta</taxon>
        <taxon>Tracheophyta</taxon>
        <taxon>Spermatophyta</taxon>
        <taxon>Magnoliopsida</taxon>
        <taxon>eudicotyledons</taxon>
        <taxon>Gunneridae</taxon>
        <taxon>Pentapetalae</taxon>
        <taxon>asterids</taxon>
        <taxon>lamiids</taxon>
        <taxon>Lamiales</taxon>
        <taxon>Oleaceae</taxon>
        <taxon>Oleeae</taxon>
        <taxon>Olea</taxon>
    </lineage>
</organism>
<keyword evidence="2" id="KW-1185">Reference proteome</keyword>